<dbReference type="Proteomes" id="UP001157017">
    <property type="component" value="Unassembled WGS sequence"/>
</dbReference>
<evidence type="ECO:0000256" key="1">
    <source>
        <dbReference type="SAM" id="MobiDB-lite"/>
    </source>
</evidence>
<gene>
    <name evidence="2" type="ORF">GCM10025868_28760</name>
</gene>
<keyword evidence="3" id="KW-1185">Reference proteome</keyword>
<dbReference type="EMBL" id="BSUZ01000001">
    <property type="protein sequence ID" value="GMA87626.1"/>
    <property type="molecule type" value="Genomic_DNA"/>
</dbReference>
<feature type="region of interest" description="Disordered" evidence="1">
    <location>
        <begin position="1"/>
        <end position="24"/>
    </location>
</feature>
<dbReference type="SUPFAM" id="SSF53756">
    <property type="entry name" value="UDP-Glycosyltransferase/glycogen phosphorylase"/>
    <property type="match status" value="1"/>
</dbReference>
<comment type="caution">
    <text evidence="2">The sequence shown here is derived from an EMBL/GenBank/DDBJ whole genome shotgun (WGS) entry which is preliminary data.</text>
</comment>
<protein>
    <recommendedName>
        <fullName evidence="4">Glycosyl transferase family 1 domain-containing protein</fullName>
    </recommendedName>
</protein>
<evidence type="ECO:0000313" key="3">
    <source>
        <dbReference type="Proteomes" id="UP001157017"/>
    </source>
</evidence>
<accession>A0ABQ6JHD0</accession>
<proteinExistence type="predicted"/>
<sequence length="92" mass="10291">MPRSTSPAGTTRAARSCCRSSPARPASLDRAFLCNPHDIDGLKTTIRAALDADPREKRRRMRALRRRVREHDVQRWADDFLAALVVAPGRPA</sequence>
<evidence type="ECO:0008006" key="4">
    <source>
        <dbReference type="Google" id="ProtNLM"/>
    </source>
</evidence>
<evidence type="ECO:0000313" key="2">
    <source>
        <dbReference type="EMBL" id="GMA87626.1"/>
    </source>
</evidence>
<dbReference type="Pfam" id="PF00982">
    <property type="entry name" value="Glyco_transf_20"/>
    <property type="match status" value="1"/>
</dbReference>
<name>A0ABQ6JHD0_9ACTN</name>
<organism evidence="2 3">
    <name type="scientific">Angustibacter aerolatus</name>
    <dbReference type="NCBI Taxonomy" id="1162965"/>
    <lineage>
        <taxon>Bacteria</taxon>
        <taxon>Bacillati</taxon>
        <taxon>Actinomycetota</taxon>
        <taxon>Actinomycetes</taxon>
        <taxon>Kineosporiales</taxon>
        <taxon>Kineosporiaceae</taxon>
    </lineage>
</organism>
<dbReference type="Gene3D" id="3.40.50.2000">
    <property type="entry name" value="Glycogen Phosphorylase B"/>
    <property type="match status" value="2"/>
</dbReference>
<reference evidence="3" key="1">
    <citation type="journal article" date="2019" name="Int. J. Syst. Evol. Microbiol.">
        <title>The Global Catalogue of Microorganisms (GCM) 10K type strain sequencing project: providing services to taxonomists for standard genome sequencing and annotation.</title>
        <authorList>
            <consortium name="The Broad Institute Genomics Platform"/>
            <consortium name="The Broad Institute Genome Sequencing Center for Infectious Disease"/>
            <person name="Wu L."/>
            <person name="Ma J."/>
        </authorList>
    </citation>
    <scope>NUCLEOTIDE SEQUENCE [LARGE SCALE GENOMIC DNA]</scope>
    <source>
        <strain evidence="3">NBRC 108730</strain>
    </source>
</reference>
<dbReference type="InterPro" id="IPR001830">
    <property type="entry name" value="Glyco_trans_20"/>
</dbReference>